<dbReference type="InterPro" id="IPR002181">
    <property type="entry name" value="Fibrinogen_a/b/g_C_dom"/>
</dbReference>
<evidence type="ECO:0000259" key="6">
    <source>
        <dbReference type="PROSITE" id="PS51406"/>
    </source>
</evidence>
<evidence type="ECO:0000256" key="5">
    <source>
        <dbReference type="SAM" id="SignalP"/>
    </source>
</evidence>
<evidence type="ECO:0000256" key="1">
    <source>
        <dbReference type="ARBA" id="ARBA00004613"/>
    </source>
</evidence>
<dbReference type="STRING" id="307972.A0A2G8KUB9"/>
<proteinExistence type="predicted"/>
<feature type="chain" id="PRO_5013715060" description="Fibrinogen C-terminal domain-containing protein" evidence="5">
    <location>
        <begin position="22"/>
        <end position="243"/>
    </location>
</feature>
<keyword evidence="2" id="KW-0964">Secreted</keyword>
<dbReference type="NCBIfam" id="NF040941">
    <property type="entry name" value="GGGWT_bact"/>
    <property type="match status" value="1"/>
</dbReference>
<sequence length="243" mass="28305">MIVVFSLTIFIFQELNRYGAAERVEGSSLLFNNDGYPRDCSEAQITCSGTANRIRKYYILPEGSSKPFQASCDQEIDGGGWTVIQRRLDGSVNFTRNWEDYRDGFGFLNREFWIGNEKLSYLTNQKRYTLRIDIKNSTNHEMFLLYDDFSTSDEWGKYQLTRLGNFTGNTDFNDDFMRIHLGMKFSTFDNNNVDIQDGNCTETLRAGWWYNGCDDTNLNAEYHSINLRNRQMEGQDNNLDSQK</sequence>
<organism evidence="7 8">
    <name type="scientific">Stichopus japonicus</name>
    <name type="common">Sea cucumber</name>
    <dbReference type="NCBI Taxonomy" id="307972"/>
    <lineage>
        <taxon>Eukaryota</taxon>
        <taxon>Metazoa</taxon>
        <taxon>Echinodermata</taxon>
        <taxon>Eleutherozoa</taxon>
        <taxon>Echinozoa</taxon>
        <taxon>Holothuroidea</taxon>
        <taxon>Aspidochirotacea</taxon>
        <taxon>Aspidochirotida</taxon>
        <taxon>Stichopodidae</taxon>
        <taxon>Apostichopus</taxon>
    </lineage>
</organism>
<dbReference type="GO" id="GO:0005577">
    <property type="term" value="C:fibrinogen complex"/>
    <property type="evidence" value="ECO:0007669"/>
    <property type="project" value="TreeGrafter"/>
</dbReference>
<evidence type="ECO:0000256" key="2">
    <source>
        <dbReference type="ARBA" id="ARBA00022525"/>
    </source>
</evidence>
<dbReference type="EMBL" id="MRZV01000364">
    <property type="protein sequence ID" value="PIK51594.1"/>
    <property type="molecule type" value="Genomic_DNA"/>
</dbReference>
<keyword evidence="5" id="KW-0732">Signal</keyword>
<feature type="signal peptide" evidence="5">
    <location>
        <begin position="1"/>
        <end position="21"/>
    </location>
</feature>
<accession>A0A2G8KUB9</accession>
<evidence type="ECO:0000256" key="3">
    <source>
        <dbReference type="ARBA" id="ARBA00023157"/>
    </source>
</evidence>
<reference evidence="7 8" key="1">
    <citation type="journal article" date="2017" name="PLoS Biol.">
        <title>The sea cucumber genome provides insights into morphological evolution and visceral regeneration.</title>
        <authorList>
            <person name="Zhang X."/>
            <person name="Sun L."/>
            <person name="Yuan J."/>
            <person name="Sun Y."/>
            <person name="Gao Y."/>
            <person name="Zhang L."/>
            <person name="Li S."/>
            <person name="Dai H."/>
            <person name="Hamel J.F."/>
            <person name="Liu C."/>
            <person name="Yu Y."/>
            <person name="Liu S."/>
            <person name="Lin W."/>
            <person name="Guo K."/>
            <person name="Jin S."/>
            <person name="Xu P."/>
            <person name="Storey K.B."/>
            <person name="Huan P."/>
            <person name="Zhang T."/>
            <person name="Zhou Y."/>
            <person name="Zhang J."/>
            <person name="Lin C."/>
            <person name="Li X."/>
            <person name="Xing L."/>
            <person name="Huo D."/>
            <person name="Sun M."/>
            <person name="Wang L."/>
            <person name="Mercier A."/>
            <person name="Li F."/>
            <person name="Yang H."/>
            <person name="Xiang J."/>
        </authorList>
    </citation>
    <scope>NUCLEOTIDE SEQUENCE [LARGE SCALE GENOMIC DNA]</scope>
    <source>
        <strain evidence="7">Shaxun</strain>
        <tissue evidence="7">Muscle</tissue>
    </source>
</reference>
<dbReference type="InterPro" id="IPR014716">
    <property type="entry name" value="Fibrinogen_a/b/g_C_1"/>
</dbReference>
<gene>
    <name evidence="7" type="ORF">BSL78_11518</name>
</gene>
<protein>
    <recommendedName>
        <fullName evidence="6">Fibrinogen C-terminal domain-containing protein</fullName>
    </recommendedName>
</protein>
<evidence type="ECO:0000313" key="7">
    <source>
        <dbReference type="EMBL" id="PIK51594.1"/>
    </source>
</evidence>
<feature type="domain" description="Fibrinogen C-terminal" evidence="6">
    <location>
        <begin position="31"/>
        <end position="243"/>
    </location>
</feature>
<dbReference type="InterPro" id="IPR037579">
    <property type="entry name" value="FIB_ANG-like"/>
</dbReference>
<dbReference type="GO" id="GO:0005201">
    <property type="term" value="F:extracellular matrix structural constituent"/>
    <property type="evidence" value="ECO:0007669"/>
    <property type="project" value="TreeGrafter"/>
</dbReference>
<dbReference type="PANTHER" id="PTHR47221">
    <property type="entry name" value="FIBRINOGEN ALPHA CHAIN"/>
    <property type="match status" value="1"/>
</dbReference>
<dbReference type="PROSITE" id="PS51406">
    <property type="entry name" value="FIBRINOGEN_C_2"/>
    <property type="match status" value="1"/>
</dbReference>
<dbReference type="AlphaFoldDB" id="A0A2G8KUB9"/>
<dbReference type="PANTHER" id="PTHR47221:SF5">
    <property type="entry name" value="FIBRINOGEN C-TERMINAL DOMAIN-CONTAINING PROTEIN"/>
    <property type="match status" value="1"/>
</dbReference>
<evidence type="ECO:0000256" key="4">
    <source>
        <dbReference type="ARBA" id="ARBA00023180"/>
    </source>
</evidence>
<dbReference type="SUPFAM" id="SSF56496">
    <property type="entry name" value="Fibrinogen C-terminal domain-like"/>
    <property type="match status" value="1"/>
</dbReference>
<dbReference type="SMART" id="SM00186">
    <property type="entry name" value="FBG"/>
    <property type="match status" value="1"/>
</dbReference>
<keyword evidence="3" id="KW-1015">Disulfide bond</keyword>
<comment type="caution">
    <text evidence="7">The sequence shown here is derived from an EMBL/GenBank/DDBJ whole genome shotgun (WGS) entry which is preliminary data.</text>
</comment>
<dbReference type="InterPro" id="IPR036056">
    <property type="entry name" value="Fibrinogen-like_C"/>
</dbReference>
<dbReference type="Pfam" id="PF00147">
    <property type="entry name" value="Fibrinogen_C"/>
    <property type="match status" value="1"/>
</dbReference>
<dbReference type="OrthoDB" id="7972392at2759"/>
<dbReference type="Gene3D" id="3.90.215.10">
    <property type="entry name" value="Gamma Fibrinogen, chain A, domain 1"/>
    <property type="match status" value="1"/>
</dbReference>
<dbReference type="GO" id="GO:0030674">
    <property type="term" value="F:protein-macromolecule adaptor activity"/>
    <property type="evidence" value="ECO:0007669"/>
    <property type="project" value="TreeGrafter"/>
</dbReference>
<name>A0A2G8KUB9_STIJA</name>
<dbReference type="Proteomes" id="UP000230750">
    <property type="component" value="Unassembled WGS sequence"/>
</dbReference>
<dbReference type="GO" id="GO:0034116">
    <property type="term" value="P:positive regulation of heterotypic cell-cell adhesion"/>
    <property type="evidence" value="ECO:0007669"/>
    <property type="project" value="TreeGrafter"/>
</dbReference>
<evidence type="ECO:0000313" key="8">
    <source>
        <dbReference type="Proteomes" id="UP000230750"/>
    </source>
</evidence>
<keyword evidence="8" id="KW-1185">Reference proteome</keyword>
<keyword evidence="4" id="KW-0325">Glycoprotein</keyword>
<dbReference type="CDD" id="cd00087">
    <property type="entry name" value="FReD"/>
    <property type="match status" value="1"/>
</dbReference>
<comment type="subcellular location">
    <subcellularLocation>
        <location evidence="1">Secreted</location>
    </subcellularLocation>
</comment>